<dbReference type="InterPro" id="IPR027417">
    <property type="entry name" value="P-loop_NTPase"/>
</dbReference>
<keyword evidence="2" id="KW-0479">Metal-binding</keyword>
<dbReference type="InterPro" id="IPR016192">
    <property type="entry name" value="APOBEC/CMP_deaminase_Zn-bd"/>
</dbReference>
<dbReference type="NCBIfam" id="NF041025">
    <property type="entry name" value="antiphage_deaminase"/>
    <property type="match status" value="1"/>
</dbReference>
<dbReference type="InterPro" id="IPR002125">
    <property type="entry name" value="CMP_dCMP_dom"/>
</dbReference>
<dbReference type="InterPro" id="IPR015517">
    <property type="entry name" value="dCMP_deaminase-rel"/>
</dbReference>
<dbReference type="PANTHER" id="PTHR11086">
    <property type="entry name" value="DEOXYCYTIDYLATE DEAMINASE-RELATED"/>
    <property type="match status" value="1"/>
</dbReference>
<dbReference type="EMBL" id="CP080635">
    <property type="protein sequence ID" value="QYX73352.1"/>
    <property type="molecule type" value="Genomic_DNA"/>
</dbReference>
<comment type="similarity">
    <text evidence="1">Belongs to the cytidine and deoxycytidylate deaminase family.</text>
</comment>
<organism evidence="6 7">
    <name type="scientific">Shewanella putrefaciens</name>
    <name type="common">Pseudomonas putrefaciens</name>
    <dbReference type="NCBI Taxonomy" id="24"/>
    <lineage>
        <taxon>Bacteria</taxon>
        <taxon>Pseudomonadati</taxon>
        <taxon>Pseudomonadota</taxon>
        <taxon>Gammaproteobacteria</taxon>
        <taxon>Alteromonadales</taxon>
        <taxon>Shewanellaceae</taxon>
        <taxon>Shewanella</taxon>
    </lineage>
</organism>
<evidence type="ECO:0000256" key="3">
    <source>
        <dbReference type="ARBA" id="ARBA00022801"/>
    </source>
</evidence>
<gene>
    <name evidence="6" type="ORF">K3G22_02735</name>
</gene>
<dbReference type="PROSITE" id="PS00903">
    <property type="entry name" value="CYT_DCMP_DEAMINASES_1"/>
    <property type="match status" value="1"/>
</dbReference>
<dbReference type="RefSeq" id="WP_011790744.1">
    <property type="nucleotide sequence ID" value="NZ_CP028435.1"/>
</dbReference>
<keyword evidence="4" id="KW-0862">Zinc</keyword>
<accession>A0ABX8XCP2</accession>
<evidence type="ECO:0000259" key="5">
    <source>
        <dbReference type="PROSITE" id="PS51747"/>
    </source>
</evidence>
<proteinExistence type="inferred from homology"/>
<evidence type="ECO:0000256" key="1">
    <source>
        <dbReference type="ARBA" id="ARBA00006576"/>
    </source>
</evidence>
<dbReference type="PANTHER" id="PTHR11086:SF18">
    <property type="entry name" value="DEOXYCYTIDYLATE DEAMINASE"/>
    <property type="match status" value="1"/>
</dbReference>
<keyword evidence="3" id="KW-0378">Hydrolase</keyword>
<dbReference type="Pfam" id="PF00383">
    <property type="entry name" value="dCMP_cyt_deam_1"/>
    <property type="match status" value="1"/>
</dbReference>
<dbReference type="Gene3D" id="3.40.140.10">
    <property type="entry name" value="Cytidine Deaminase, domain 2"/>
    <property type="match status" value="1"/>
</dbReference>
<protein>
    <submittedName>
        <fullName evidence="6">Cytidine deaminase</fullName>
    </submittedName>
</protein>
<evidence type="ECO:0000313" key="6">
    <source>
        <dbReference type="EMBL" id="QYX73352.1"/>
    </source>
</evidence>
<dbReference type="GeneID" id="67442139"/>
<dbReference type="PROSITE" id="PS51747">
    <property type="entry name" value="CYT_DCMP_DEAMINASES_2"/>
    <property type="match status" value="1"/>
</dbReference>
<sequence length="497" mass="56243">MDTYAPDSEVIIGLVTPVGVNYDDISSRFETFLTRYRYKLNWLHLSKLMAELIENGEVGFVSEDERLQNAMALGNRLRKDYKRDDIMALVAINSILSKREREADRSKPLFRTAHIIRSLKHPDEVETLRTVYGKGFVLIGITADEESRIKYLMEQKGIETREKAQELIERDDRENDLSTEYGEHGQSTRDVFQLSDFFLTIDTVEEFDEQLQRILSILFAKPVVSPNLDEYAMFLAYAASLRSADLSRQVGAVVVGVSGDIISTGANDVPQKGGGLYWPGINDQRDYVKGCDTNEQEKKAISLKILKEFDAYNNTVSEDENYKIAKKRLKQTGILDITEYGRAVHAEMEALMSAARTGISVLGATLYTTTFPCHNCAKHIVAAGVGKVVFIEPYPKSFATKLHSDSIKVDRFNGDETKVHFYPFAGVGPRKFIDLFSMKLGNGRKLIRKSAGHLADWKRETAELRIPLVPLSYLESEFILDAELQDILQEHKDKQND</sequence>
<dbReference type="Proteomes" id="UP000827084">
    <property type="component" value="Chromosome"/>
</dbReference>
<evidence type="ECO:0000256" key="4">
    <source>
        <dbReference type="ARBA" id="ARBA00022833"/>
    </source>
</evidence>
<dbReference type="SUPFAM" id="SSF53927">
    <property type="entry name" value="Cytidine deaminase-like"/>
    <property type="match status" value="1"/>
</dbReference>
<dbReference type="InterPro" id="IPR016193">
    <property type="entry name" value="Cytidine_deaminase-like"/>
</dbReference>
<dbReference type="Gene3D" id="3.40.50.300">
    <property type="entry name" value="P-loop containing nucleotide triphosphate hydrolases"/>
    <property type="match status" value="1"/>
</dbReference>
<name>A0ABX8XCP2_SHEPU</name>
<feature type="domain" description="CMP/dCMP-type deaminase" evidence="5">
    <location>
        <begin position="227"/>
        <end position="415"/>
    </location>
</feature>
<keyword evidence="7" id="KW-1185">Reference proteome</keyword>
<evidence type="ECO:0000313" key="7">
    <source>
        <dbReference type="Proteomes" id="UP000827084"/>
    </source>
</evidence>
<evidence type="ECO:0000256" key="2">
    <source>
        <dbReference type="ARBA" id="ARBA00022723"/>
    </source>
</evidence>
<reference evidence="6 7" key="1">
    <citation type="submission" date="2021-08" db="EMBL/GenBank/DDBJ databases">
        <title>Shewanella putrefaciens YZ-J, complete genome.</title>
        <authorList>
            <person name="Yi Z."/>
        </authorList>
    </citation>
    <scope>NUCLEOTIDE SEQUENCE [LARGE SCALE GENOMIC DNA]</scope>
    <source>
        <strain evidence="6 7">YZ-J</strain>
    </source>
</reference>